<dbReference type="Proteomes" id="UP000236732">
    <property type="component" value="Unassembled WGS sequence"/>
</dbReference>
<reference evidence="3 4" key="1">
    <citation type="submission" date="2016-10" db="EMBL/GenBank/DDBJ databases">
        <authorList>
            <person name="de Groot N.N."/>
        </authorList>
    </citation>
    <scope>NUCLEOTIDE SEQUENCE [LARGE SCALE GENOMIC DNA]</scope>
    <source>
        <strain evidence="3 4">CGMCC 4.7037</strain>
    </source>
</reference>
<dbReference type="GO" id="GO:0003824">
    <property type="term" value="F:catalytic activity"/>
    <property type="evidence" value="ECO:0007669"/>
    <property type="project" value="InterPro"/>
</dbReference>
<sequence>MIDRVDDCAFCEIAAGQDVFHFHTHVIPRRPGDGLGHRGGFPAVVTLLTAGRGGRSVRCGP</sequence>
<protein>
    <submittedName>
        <fullName evidence="3">HIT domain-containing protein</fullName>
    </submittedName>
</protein>
<dbReference type="EMBL" id="FNVT01000025">
    <property type="protein sequence ID" value="SEH02281.1"/>
    <property type="molecule type" value="Genomic_DNA"/>
</dbReference>
<dbReference type="AlphaFoldDB" id="A0A1H6EYY1"/>
<evidence type="ECO:0000259" key="2">
    <source>
        <dbReference type="PROSITE" id="PS51084"/>
    </source>
</evidence>
<dbReference type="Gene3D" id="3.30.428.10">
    <property type="entry name" value="HIT-like"/>
    <property type="match status" value="1"/>
</dbReference>
<evidence type="ECO:0000313" key="4">
    <source>
        <dbReference type="Proteomes" id="UP000236732"/>
    </source>
</evidence>
<accession>A0A1H6EYY1</accession>
<dbReference type="Pfam" id="PF01230">
    <property type="entry name" value="HIT"/>
    <property type="match status" value="1"/>
</dbReference>
<keyword evidence="4" id="KW-1185">Reference proteome</keyword>
<gene>
    <name evidence="3" type="ORF">SAMN05444920_12568</name>
</gene>
<feature type="domain" description="HIT" evidence="2">
    <location>
        <begin position="1"/>
        <end position="36"/>
    </location>
</feature>
<dbReference type="InterPro" id="IPR011146">
    <property type="entry name" value="HIT-like"/>
</dbReference>
<proteinExistence type="predicted"/>
<organism evidence="3 4">
    <name type="scientific">Nonomuraea solani</name>
    <dbReference type="NCBI Taxonomy" id="1144553"/>
    <lineage>
        <taxon>Bacteria</taxon>
        <taxon>Bacillati</taxon>
        <taxon>Actinomycetota</taxon>
        <taxon>Actinomycetes</taxon>
        <taxon>Streptosporangiales</taxon>
        <taxon>Streptosporangiaceae</taxon>
        <taxon>Nonomuraea</taxon>
    </lineage>
</organism>
<dbReference type="SUPFAM" id="SSF54197">
    <property type="entry name" value="HIT-like"/>
    <property type="match status" value="1"/>
</dbReference>
<dbReference type="InterPro" id="IPR036265">
    <property type="entry name" value="HIT-like_sf"/>
</dbReference>
<feature type="short sequence motif" description="Histidine triad motif" evidence="1">
    <location>
        <begin position="21"/>
        <end position="25"/>
    </location>
</feature>
<evidence type="ECO:0000313" key="3">
    <source>
        <dbReference type="EMBL" id="SEH02281.1"/>
    </source>
</evidence>
<evidence type="ECO:0000256" key="1">
    <source>
        <dbReference type="PROSITE-ProRule" id="PRU00464"/>
    </source>
</evidence>
<name>A0A1H6EYY1_9ACTN</name>
<dbReference type="PROSITE" id="PS51084">
    <property type="entry name" value="HIT_2"/>
    <property type="match status" value="1"/>
</dbReference>